<evidence type="ECO:0000256" key="1">
    <source>
        <dbReference type="ARBA" id="ARBA00006814"/>
    </source>
</evidence>
<dbReference type="PANTHER" id="PTHR30302">
    <property type="entry name" value="HYDROGENASE 1 MATURATION PROTEASE"/>
    <property type="match status" value="1"/>
</dbReference>
<proteinExistence type="inferred from homology"/>
<gene>
    <name evidence="5" type="ORF">P8V03_18410</name>
</gene>
<protein>
    <submittedName>
        <fullName evidence="5">Hydrogenase maturation protease</fullName>
    </submittedName>
</protein>
<dbReference type="GO" id="GO:0008233">
    <property type="term" value="F:peptidase activity"/>
    <property type="evidence" value="ECO:0007669"/>
    <property type="project" value="UniProtKB-KW"/>
</dbReference>
<dbReference type="EMBL" id="JARUJP010000042">
    <property type="protein sequence ID" value="MDW8803106.1"/>
    <property type="molecule type" value="Genomic_DNA"/>
</dbReference>
<keyword evidence="4" id="KW-0378">Hydrolase</keyword>
<name>A0ABU4JYW5_9CLOT</name>
<sequence>MSIKVIAIGNTLMEDDGIAIAVIENIRAGLEEKNVEVIVGETDFNYCISMINDEDLLLIIDAASYGGTAGEINTYDIGRYNSFKKGYTQHSYHLIDLLHLYFTNLKGFVIGIQINSVSFKLGLSKVLESKLKNVSIEVEETINYLISKYL</sequence>
<comment type="caution">
    <text evidence="5">The sequence shown here is derived from an EMBL/GenBank/DDBJ whole genome shotgun (WGS) entry which is preliminary data.</text>
</comment>
<dbReference type="RefSeq" id="WP_318799282.1">
    <property type="nucleotide sequence ID" value="NZ_JARUJP010000042.1"/>
</dbReference>
<dbReference type="GO" id="GO:0006508">
    <property type="term" value="P:proteolysis"/>
    <property type="evidence" value="ECO:0007669"/>
    <property type="project" value="UniProtKB-KW"/>
</dbReference>
<reference evidence="5 6" key="1">
    <citation type="submission" date="2023-04" db="EMBL/GenBank/DDBJ databases">
        <title>Clostridium tannerae sp. nov., isolated from the fecal material of an alpaca.</title>
        <authorList>
            <person name="Miller S."/>
            <person name="Hendry M."/>
            <person name="King J."/>
            <person name="Sankaranarayanan K."/>
            <person name="Lawson P.A."/>
        </authorList>
    </citation>
    <scope>NUCLEOTIDE SEQUENCE [LARGE SCALE GENOMIC DNA]</scope>
    <source>
        <strain evidence="5 6">A1-XYC3</strain>
    </source>
</reference>
<dbReference type="NCBIfam" id="TIGR00072">
    <property type="entry name" value="hydrog_prot"/>
    <property type="match status" value="1"/>
</dbReference>
<dbReference type="Pfam" id="PF01750">
    <property type="entry name" value="HycI"/>
    <property type="match status" value="1"/>
</dbReference>
<dbReference type="PRINTS" id="PR00446">
    <property type="entry name" value="HYDRGNUPTAKE"/>
</dbReference>
<dbReference type="SUPFAM" id="SSF53163">
    <property type="entry name" value="HybD-like"/>
    <property type="match status" value="1"/>
</dbReference>
<evidence type="ECO:0000313" key="5">
    <source>
        <dbReference type="EMBL" id="MDW8803106.1"/>
    </source>
</evidence>
<evidence type="ECO:0000256" key="4">
    <source>
        <dbReference type="ARBA" id="ARBA00022801"/>
    </source>
</evidence>
<dbReference type="PANTHER" id="PTHR30302:SF1">
    <property type="entry name" value="HYDROGENASE 2 MATURATION PROTEASE"/>
    <property type="match status" value="1"/>
</dbReference>
<evidence type="ECO:0000313" key="6">
    <source>
        <dbReference type="Proteomes" id="UP001281656"/>
    </source>
</evidence>
<accession>A0ABU4JYW5</accession>
<comment type="similarity">
    <text evidence="1">Belongs to the peptidase A31 family.</text>
</comment>
<evidence type="ECO:0000256" key="3">
    <source>
        <dbReference type="ARBA" id="ARBA00022750"/>
    </source>
</evidence>
<keyword evidence="2 5" id="KW-0645">Protease</keyword>
<dbReference type="InterPro" id="IPR000671">
    <property type="entry name" value="Peptidase_A31"/>
</dbReference>
<dbReference type="InterPro" id="IPR023430">
    <property type="entry name" value="Pept_HybD-like_dom_sf"/>
</dbReference>
<keyword evidence="3" id="KW-0064">Aspartyl protease</keyword>
<dbReference type="Proteomes" id="UP001281656">
    <property type="component" value="Unassembled WGS sequence"/>
</dbReference>
<organism evidence="5 6">
    <name type="scientific">Clostridium tanneri</name>
    <dbReference type="NCBI Taxonomy" id="3037988"/>
    <lineage>
        <taxon>Bacteria</taxon>
        <taxon>Bacillati</taxon>
        <taxon>Bacillota</taxon>
        <taxon>Clostridia</taxon>
        <taxon>Eubacteriales</taxon>
        <taxon>Clostridiaceae</taxon>
        <taxon>Clostridium</taxon>
    </lineage>
</organism>
<dbReference type="Gene3D" id="3.40.50.1450">
    <property type="entry name" value="HybD-like"/>
    <property type="match status" value="1"/>
</dbReference>
<dbReference type="CDD" id="cd00518">
    <property type="entry name" value="H2MP"/>
    <property type="match status" value="1"/>
</dbReference>
<evidence type="ECO:0000256" key="2">
    <source>
        <dbReference type="ARBA" id="ARBA00022670"/>
    </source>
</evidence>
<keyword evidence="6" id="KW-1185">Reference proteome</keyword>